<name>A0AAE3T123_9BURK</name>
<sequence length="185" mass="19762">MSFNSDGVLDQDEALRLLDLATREDTGRDVVLRVESKGVVYEGESERQFEDGKQRMAVLGYFLSNRVETPPGTSKGRVVNGPLTLVRSSDAATASLASLLQSQASDLKVTLAVFRAGGDDSKDAQPMLQMDLQDARLAVHCVLSGGHLGRPAEVLGFTYRTLTMSSAPQAKSGLRGAVRTCVFGG</sequence>
<evidence type="ECO:0000313" key="2">
    <source>
        <dbReference type="Proteomes" id="UP001212602"/>
    </source>
</evidence>
<dbReference type="EMBL" id="JAQIPB010000011">
    <property type="protein sequence ID" value="MDA7418759.1"/>
    <property type="molecule type" value="Genomic_DNA"/>
</dbReference>
<dbReference type="AlphaFoldDB" id="A0AAE3T123"/>
<dbReference type="InterPro" id="IPR036624">
    <property type="entry name" value="Hcp1-lik_sf"/>
</dbReference>
<dbReference type="SUPFAM" id="SSF141452">
    <property type="entry name" value="Hcp1-like"/>
    <property type="match status" value="1"/>
</dbReference>
<dbReference type="RefSeq" id="WP_271429968.1">
    <property type="nucleotide sequence ID" value="NZ_JAQIPB010000011.1"/>
</dbReference>
<protein>
    <submittedName>
        <fullName evidence="1">Type VI secretion system tube protein Hcp</fullName>
    </submittedName>
</protein>
<evidence type="ECO:0000313" key="1">
    <source>
        <dbReference type="EMBL" id="MDA7418759.1"/>
    </source>
</evidence>
<dbReference type="InterPro" id="IPR008514">
    <property type="entry name" value="T6SS_Hcp"/>
</dbReference>
<comment type="caution">
    <text evidence="1">The sequence shown here is derived from an EMBL/GenBank/DDBJ whole genome shotgun (WGS) entry which is preliminary data.</text>
</comment>
<dbReference type="Gene3D" id="2.30.110.20">
    <property type="entry name" value="Hcp1-like"/>
    <property type="match status" value="1"/>
</dbReference>
<proteinExistence type="predicted"/>
<reference evidence="1" key="1">
    <citation type="submission" date="2023-01" db="EMBL/GenBank/DDBJ databases">
        <title>Xenophilus mangrovi sp. nov., isolated from soil of Mangrove nature reserve.</title>
        <authorList>
            <person name="Xu S."/>
            <person name="Liu Z."/>
            <person name="Xu Y."/>
        </authorList>
    </citation>
    <scope>NUCLEOTIDE SEQUENCE</scope>
    <source>
        <strain evidence="1">YW8</strain>
    </source>
</reference>
<gene>
    <name evidence="1" type="ORF">PGB34_20490</name>
</gene>
<organism evidence="1 2">
    <name type="scientific">Xenophilus arseniciresistens</name>
    <dbReference type="NCBI Taxonomy" id="1283306"/>
    <lineage>
        <taxon>Bacteria</taxon>
        <taxon>Pseudomonadati</taxon>
        <taxon>Pseudomonadota</taxon>
        <taxon>Betaproteobacteria</taxon>
        <taxon>Burkholderiales</taxon>
        <taxon>Comamonadaceae</taxon>
        <taxon>Xenophilus</taxon>
    </lineage>
</organism>
<accession>A0AAE3T123</accession>
<dbReference type="Pfam" id="PF05638">
    <property type="entry name" value="T6SS_HCP"/>
    <property type="match status" value="1"/>
</dbReference>
<dbReference type="Proteomes" id="UP001212602">
    <property type="component" value="Unassembled WGS sequence"/>
</dbReference>
<keyword evidence="2" id="KW-1185">Reference proteome</keyword>